<reference evidence="2" key="1">
    <citation type="submission" date="2015-07" db="EMBL/GenBank/DDBJ databases">
        <title>Transcriptome Assembly of Anthurium amnicola.</title>
        <authorList>
            <person name="Suzuki J."/>
        </authorList>
    </citation>
    <scope>NUCLEOTIDE SEQUENCE</scope>
</reference>
<name>A0A1D1Z8R4_9ARAE</name>
<feature type="compositionally biased region" description="Low complexity" evidence="1">
    <location>
        <begin position="44"/>
        <end position="54"/>
    </location>
</feature>
<protein>
    <submittedName>
        <fullName evidence="2">Uncharacterized protein</fullName>
    </submittedName>
</protein>
<evidence type="ECO:0000256" key="1">
    <source>
        <dbReference type="SAM" id="MobiDB-lite"/>
    </source>
</evidence>
<proteinExistence type="predicted"/>
<feature type="region of interest" description="Disordered" evidence="1">
    <location>
        <begin position="1"/>
        <end position="54"/>
    </location>
</feature>
<dbReference type="EMBL" id="GDJX01004656">
    <property type="protein sequence ID" value="JAT63280.1"/>
    <property type="molecule type" value="Transcribed_RNA"/>
</dbReference>
<dbReference type="AlphaFoldDB" id="A0A1D1Z8R4"/>
<organism evidence="2">
    <name type="scientific">Anthurium amnicola</name>
    <dbReference type="NCBI Taxonomy" id="1678845"/>
    <lineage>
        <taxon>Eukaryota</taxon>
        <taxon>Viridiplantae</taxon>
        <taxon>Streptophyta</taxon>
        <taxon>Embryophyta</taxon>
        <taxon>Tracheophyta</taxon>
        <taxon>Spermatophyta</taxon>
        <taxon>Magnoliopsida</taxon>
        <taxon>Liliopsida</taxon>
        <taxon>Araceae</taxon>
        <taxon>Pothoideae</taxon>
        <taxon>Potheae</taxon>
        <taxon>Anthurium</taxon>
    </lineage>
</organism>
<gene>
    <name evidence="2" type="ORF">g.18054</name>
</gene>
<feature type="non-terminal residue" evidence="2">
    <location>
        <position position="1"/>
    </location>
</feature>
<accession>A0A1D1Z8R4</accession>
<sequence>QQQQQQPHLPNPCPPLPAKQHPSQVCAPGYDNYIPNPSPTHGAVASPLSPSRVSVPSTLKNSCERTLVSPSYSSSLAKESSKGCCLLSIPLSQSEKFSLRILTAPELKAGREDLKLKEMGCGDERVAADKEDDEEGISSKRRRIDVTIPFLVRSPTSGGSPPQIGVLGLSPSPVDEELDLELRLGYRPKVK</sequence>
<evidence type="ECO:0000313" key="2">
    <source>
        <dbReference type="EMBL" id="JAT63280.1"/>
    </source>
</evidence>